<dbReference type="Proteomes" id="UP000182373">
    <property type="component" value="Chromosome"/>
</dbReference>
<organism evidence="1 2">
    <name type="scientific">Granulibacter bethesdensis</name>
    <dbReference type="NCBI Taxonomy" id="364410"/>
    <lineage>
        <taxon>Bacteria</taxon>
        <taxon>Pseudomonadati</taxon>
        <taxon>Pseudomonadota</taxon>
        <taxon>Alphaproteobacteria</taxon>
        <taxon>Acetobacterales</taxon>
        <taxon>Acetobacteraceae</taxon>
        <taxon>Granulibacter</taxon>
    </lineage>
</organism>
<gene>
    <name evidence="1" type="ORF">GbCGDNIH9_5080</name>
</gene>
<name>A0AAC9KCB8_9PROT</name>
<sequence>MQPTSNPGNIIANTGVTGTALLRHCCKTGMTASFLFACMKTCYALSPSKATY</sequence>
<accession>A0AAC9KCB8</accession>
<proteinExistence type="predicted"/>
<reference evidence="2" key="1">
    <citation type="submission" date="2016-11" db="EMBL/GenBank/DDBJ databases">
        <title>Comparative genomic and phenotypic analysis of Granulibacter bethesdensis clinical isolates from patients with chronic granulomatous disease.</title>
        <authorList>
            <person name="Zarember K.A."/>
            <person name="Porcella S.F."/>
            <person name="Chu J."/>
            <person name="Ding L."/>
            <person name="Dahlstrom E."/>
            <person name="Barbian K."/>
            <person name="Martens C."/>
            <person name="Sykora L."/>
            <person name="Kramer S."/>
            <person name="Pettinato A.M."/>
            <person name="Hong H."/>
            <person name="Wald G."/>
            <person name="Berg L.J."/>
            <person name="Rogge L.S."/>
            <person name="Greenberg D.E."/>
            <person name="Falcone E.L."/>
            <person name="Neves J.F."/>
            <person name="Simoes M.J."/>
            <person name="Casal M."/>
            <person name="Rodriguez-Lopez F.C."/>
            <person name="Zelazny A."/>
            <person name="Gallin J.I."/>
            <person name="Holland S.M."/>
        </authorList>
    </citation>
    <scope>NUCLEOTIDE SEQUENCE [LARGE SCALE GENOMIC DNA]</scope>
    <source>
        <strain evidence="2">NIH9.1</strain>
    </source>
</reference>
<dbReference type="AlphaFoldDB" id="A0AAC9KCB8"/>
<evidence type="ECO:0000313" key="2">
    <source>
        <dbReference type="Proteomes" id="UP000182373"/>
    </source>
</evidence>
<protein>
    <submittedName>
        <fullName evidence="1">Uncharacterized protein</fullName>
    </submittedName>
</protein>
<evidence type="ECO:0000313" key="1">
    <source>
        <dbReference type="EMBL" id="APH54703.1"/>
    </source>
</evidence>
<dbReference type="EMBL" id="CP018191">
    <property type="protein sequence ID" value="APH54703.1"/>
    <property type="molecule type" value="Genomic_DNA"/>
</dbReference>